<sequence>MVTIDWGPKPFRTLDCWFENKDFKGFVEEDWRQGVVHGRGTFVLKEKFKRPISLVGCLYKIVAKSLVRRLQRVLHGVVVGRQSSFLGGRNLLHNALIANEVVEEARRKKKKCLIFKVDYEKTYDSGRGYRDPSLFIPWPGASKLVELLAFFLCNSFAP</sequence>
<gene>
    <name evidence="1" type="ORF">D0Y65_025820</name>
</gene>
<proteinExistence type="predicted"/>
<reference evidence="1 2" key="1">
    <citation type="submission" date="2018-09" db="EMBL/GenBank/DDBJ databases">
        <title>A high-quality reference genome of wild soybean provides a powerful tool to mine soybean genomes.</title>
        <authorList>
            <person name="Xie M."/>
            <person name="Chung C.Y.L."/>
            <person name="Li M.-W."/>
            <person name="Wong F.-L."/>
            <person name="Chan T.-F."/>
            <person name="Lam H.-M."/>
        </authorList>
    </citation>
    <scope>NUCLEOTIDE SEQUENCE [LARGE SCALE GENOMIC DNA]</scope>
    <source>
        <strain evidence="2">cv. W05</strain>
        <tissue evidence="1">Hypocotyl of etiolated seedlings</tissue>
    </source>
</reference>
<dbReference type="EMBL" id="QZWG01000010">
    <property type="protein sequence ID" value="RZB85374.1"/>
    <property type="molecule type" value="Genomic_DNA"/>
</dbReference>
<comment type="caution">
    <text evidence="1">The sequence shown here is derived from an EMBL/GenBank/DDBJ whole genome shotgun (WGS) entry which is preliminary data.</text>
</comment>
<dbReference type="Proteomes" id="UP000289340">
    <property type="component" value="Chromosome 10"/>
</dbReference>
<evidence type="ECO:0000313" key="1">
    <source>
        <dbReference type="EMBL" id="RZB85374.1"/>
    </source>
</evidence>
<name>A0A445IGW9_GLYSO</name>
<accession>A0A445IGW9</accession>
<dbReference type="AlphaFoldDB" id="A0A445IGW9"/>
<protein>
    <submittedName>
        <fullName evidence="1">Uncharacterized protein</fullName>
    </submittedName>
</protein>
<evidence type="ECO:0000313" key="2">
    <source>
        <dbReference type="Proteomes" id="UP000289340"/>
    </source>
</evidence>
<organism evidence="1 2">
    <name type="scientific">Glycine soja</name>
    <name type="common">Wild soybean</name>
    <dbReference type="NCBI Taxonomy" id="3848"/>
    <lineage>
        <taxon>Eukaryota</taxon>
        <taxon>Viridiplantae</taxon>
        <taxon>Streptophyta</taxon>
        <taxon>Embryophyta</taxon>
        <taxon>Tracheophyta</taxon>
        <taxon>Spermatophyta</taxon>
        <taxon>Magnoliopsida</taxon>
        <taxon>eudicotyledons</taxon>
        <taxon>Gunneridae</taxon>
        <taxon>Pentapetalae</taxon>
        <taxon>rosids</taxon>
        <taxon>fabids</taxon>
        <taxon>Fabales</taxon>
        <taxon>Fabaceae</taxon>
        <taxon>Papilionoideae</taxon>
        <taxon>50 kb inversion clade</taxon>
        <taxon>NPAAA clade</taxon>
        <taxon>indigoferoid/millettioid clade</taxon>
        <taxon>Phaseoleae</taxon>
        <taxon>Glycine</taxon>
        <taxon>Glycine subgen. Soja</taxon>
    </lineage>
</organism>
<keyword evidence="2" id="KW-1185">Reference proteome</keyword>